<keyword evidence="8" id="KW-0460">Magnesium</keyword>
<accession>A0A0F9PPX7</accession>
<organism evidence="11">
    <name type="scientific">marine sediment metagenome</name>
    <dbReference type="NCBI Taxonomy" id="412755"/>
    <lineage>
        <taxon>unclassified sequences</taxon>
        <taxon>metagenomes</taxon>
        <taxon>ecological metagenomes</taxon>
    </lineage>
</organism>
<keyword evidence="6" id="KW-0547">Nucleotide-binding</keyword>
<dbReference type="PANTHER" id="PTHR33571">
    <property type="entry name" value="SSL8005 PROTEIN"/>
    <property type="match status" value="1"/>
</dbReference>
<comment type="similarity">
    <text evidence="9">Belongs to the MntA antitoxin family.</text>
</comment>
<dbReference type="EMBL" id="LAZR01002267">
    <property type="protein sequence ID" value="KKN32219.1"/>
    <property type="molecule type" value="Genomic_DNA"/>
</dbReference>
<reference evidence="11" key="1">
    <citation type="journal article" date="2015" name="Nature">
        <title>Complex archaea that bridge the gap between prokaryotes and eukaryotes.</title>
        <authorList>
            <person name="Spang A."/>
            <person name="Saw J.H."/>
            <person name="Jorgensen S.L."/>
            <person name="Zaremba-Niedzwiedzka K."/>
            <person name="Martijn J."/>
            <person name="Lind A.E."/>
            <person name="van Eijk R."/>
            <person name="Schleper C."/>
            <person name="Guy L."/>
            <person name="Ettema T.J."/>
        </authorList>
    </citation>
    <scope>NUCLEOTIDE SEQUENCE</scope>
</reference>
<dbReference type="GO" id="GO:0046872">
    <property type="term" value="F:metal ion binding"/>
    <property type="evidence" value="ECO:0007669"/>
    <property type="project" value="UniProtKB-KW"/>
</dbReference>
<comment type="cofactor">
    <cofactor evidence="1">
        <name>Mg(2+)</name>
        <dbReference type="ChEBI" id="CHEBI:18420"/>
    </cofactor>
</comment>
<keyword evidence="7" id="KW-0067">ATP-binding</keyword>
<comment type="caution">
    <text evidence="11">The sequence shown here is derived from an EMBL/GenBank/DDBJ whole genome shotgun (WGS) entry which is preliminary data.</text>
</comment>
<name>A0A0F9PPX7_9ZZZZ</name>
<evidence type="ECO:0000313" key="11">
    <source>
        <dbReference type="EMBL" id="KKN32219.1"/>
    </source>
</evidence>
<dbReference type="InterPro" id="IPR052038">
    <property type="entry name" value="Type-VII_TA_antitoxin"/>
</dbReference>
<dbReference type="GO" id="GO:0016779">
    <property type="term" value="F:nucleotidyltransferase activity"/>
    <property type="evidence" value="ECO:0007669"/>
    <property type="project" value="UniProtKB-KW"/>
</dbReference>
<keyword evidence="2" id="KW-1277">Toxin-antitoxin system</keyword>
<evidence type="ECO:0000256" key="5">
    <source>
        <dbReference type="ARBA" id="ARBA00022723"/>
    </source>
</evidence>
<evidence type="ECO:0000259" key="10">
    <source>
        <dbReference type="Pfam" id="PF01909"/>
    </source>
</evidence>
<evidence type="ECO:0000256" key="4">
    <source>
        <dbReference type="ARBA" id="ARBA00022695"/>
    </source>
</evidence>
<protein>
    <recommendedName>
        <fullName evidence="10">Polymerase nucleotidyl transferase domain-containing protein</fullName>
    </recommendedName>
</protein>
<evidence type="ECO:0000256" key="2">
    <source>
        <dbReference type="ARBA" id="ARBA00022649"/>
    </source>
</evidence>
<dbReference type="InterPro" id="IPR002934">
    <property type="entry name" value="Polymerase_NTP_transf_dom"/>
</dbReference>
<dbReference type="Gene3D" id="3.30.460.10">
    <property type="entry name" value="Beta Polymerase, domain 2"/>
    <property type="match status" value="1"/>
</dbReference>
<sequence length="96" mass="11478">MKNLEKVEKILKKHKKYLRNKFYIEKIGVFGSYSKGTQKNKSDIDIFVEFYHPIGWKFFTLKEFLENILGMNVDLATRNSLRPQMKEDVLKDVIYV</sequence>
<evidence type="ECO:0000256" key="6">
    <source>
        <dbReference type="ARBA" id="ARBA00022741"/>
    </source>
</evidence>
<keyword evidence="3" id="KW-0808">Transferase</keyword>
<evidence type="ECO:0000256" key="3">
    <source>
        <dbReference type="ARBA" id="ARBA00022679"/>
    </source>
</evidence>
<evidence type="ECO:0000256" key="9">
    <source>
        <dbReference type="ARBA" id="ARBA00038276"/>
    </source>
</evidence>
<proteinExistence type="inferred from homology"/>
<dbReference type="Pfam" id="PF01909">
    <property type="entry name" value="NTP_transf_2"/>
    <property type="match status" value="1"/>
</dbReference>
<feature type="domain" description="Polymerase nucleotidyl transferase" evidence="10">
    <location>
        <begin position="11"/>
        <end position="96"/>
    </location>
</feature>
<evidence type="ECO:0000256" key="7">
    <source>
        <dbReference type="ARBA" id="ARBA00022840"/>
    </source>
</evidence>
<dbReference type="CDD" id="cd05403">
    <property type="entry name" value="NT_KNTase_like"/>
    <property type="match status" value="1"/>
</dbReference>
<keyword evidence="4" id="KW-0548">Nucleotidyltransferase</keyword>
<dbReference type="PANTHER" id="PTHR33571:SF19">
    <property type="entry name" value="PROTEIN ADENYLYLTRANSFERASE MJ0128-RELATED"/>
    <property type="match status" value="1"/>
</dbReference>
<keyword evidence="5" id="KW-0479">Metal-binding</keyword>
<gene>
    <name evidence="11" type="ORF">LCGC14_0816120</name>
</gene>
<dbReference type="AlphaFoldDB" id="A0A0F9PPX7"/>
<evidence type="ECO:0000256" key="8">
    <source>
        <dbReference type="ARBA" id="ARBA00022842"/>
    </source>
</evidence>
<evidence type="ECO:0000256" key="1">
    <source>
        <dbReference type="ARBA" id="ARBA00001946"/>
    </source>
</evidence>
<dbReference type="InterPro" id="IPR043519">
    <property type="entry name" value="NT_sf"/>
</dbReference>
<dbReference type="SUPFAM" id="SSF81301">
    <property type="entry name" value="Nucleotidyltransferase"/>
    <property type="match status" value="1"/>
</dbReference>
<dbReference type="GO" id="GO:0005524">
    <property type="term" value="F:ATP binding"/>
    <property type="evidence" value="ECO:0007669"/>
    <property type="project" value="UniProtKB-KW"/>
</dbReference>